<gene>
    <name evidence="1" type="ORF">ABZV61_22900</name>
</gene>
<accession>A0ABV2UCL1</accession>
<dbReference type="RefSeq" id="WP_356669425.1">
    <property type="nucleotide sequence ID" value="NZ_JBEXEF010000006.1"/>
</dbReference>
<evidence type="ECO:0000313" key="1">
    <source>
        <dbReference type="EMBL" id="MET8435582.1"/>
    </source>
</evidence>
<name>A0ABV2UCL1_9ACTN</name>
<evidence type="ECO:0000313" key="2">
    <source>
        <dbReference type="Proteomes" id="UP001550044"/>
    </source>
</evidence>
<comment type="caution">
    <text evidence="1">The sequence shown here is derived from an EMBL/GenBank/DDBJ whole genome shotgun (WGS) entry which is preliminary data.</text>
</comment>
<sequence length="44" mass="5103">MTRPKLMAPLQIVDVMRTSQDPQWRAVVWDLKSRDRISGQLAAH</sequence>
<protein>
    <submittedName>
        <fullName evidence="1">Uncharacterized protein</fullName>
    </submittedName>
</protein>
<organism evidence="1 2">
    <name type="scientific">Streptomyces sp. 900116325</name>
    <dbReference type="NCBI Taxonomy" id="3154295"/>
    <lineage>
        <taxon>Bacteria</taxon>
        <taxon>Bacillati</taxon>
        <taxon>Actinomycetota</taxon>
        <taxon>Actinomycetes</taxon>
        <taxon>Kitasatosporales</taxon>
        <taxon>Streptomycetaceae</taxon>
        <taxon>Streptomyces</taxon>
    </lineage>
</organism>
<keyword evidence="2" id="KW-1185">Reference proteome</keyword>
<reference evidence="1 2" key="1">
    <citation type="submission" date="2024-06" db="EMBL/GenBank/DDBJ databases">
        <title>The Natural Products Discovery Center: Release of the First 8490 Sequenced Strains for Exploring Actinobacteria Biosynthetic Diversity.</title>
        <authorList>
            <person name="Kalkreuter E."/>
            <person name="Kautsar S.A."/>
            <person name="Yang D."/>
            <person name="Bader C.D."/>
            <person name="Teijaro C.N."/>
            <person name="Fluegel L."/>
            <person name="Davis C.M."/>
            <person name="Simpson J.R."/>
            <person name="Lauterbach L."/>
            <person name="Steele A.D."/>
            <person name="Gui C."/>
            <person name="Meng S."/>
            <person name="Li G."/>
            <person name="Viehrig K."/>
            <person name="Ye F."/>
            <person name="Su P."/>
            <person name="Kiefer A.F."/>
            <person name="Nichols A."/>
            <person name="Cepeda A.J."/>
            <person name="Yan W."/>
            <person name="Fan B."/>
            <person name="Jiang Y."/>
            <person name="Adhikari A."/>
            <person name="Zheng C.-J."/>
            <person name="Schuster L."/>
            <person name="Cowan T.M."/>
            <person name="Smanski M.J."/>
            <person name="Chevrette M.G."/>
            <person name="De Carvalho L.P.S."/>
            <person name="Shen B."/>
        </authorList>
    </citation>
    <scope>NUCLEOTIDE SEQUENCE [LARGE SCALE GENOMIC DNA]</scope>
    <source>
        <strain evidence="1 2">NPDC005137</strain>
    </source>
</reference>
<dbReference type="Proteomes" id="UP001550044">
    <property type="component" value="Unassembled WGS sequence"/>
</dbReference>
<proteinExistence type="predicted"/>
<dbReference type="EMBL" id="JBEXIP010000019">
    <property type="protein sequence ID" value="MET8435582.1"/>
    <property type="molecule type" value="Genomic_DNA"/>
</dbReference>